<dbReference type="AlphaFoldDB" id="A0A2H3JCP7"/>
<name>A0A2H3JCP7_WOLCO</name>
<reference evidence="1 2" key="1">
    <citation type="journal article" date="2012" name="Science">
        <title>The Paleozoic origin of enzymatic lignin decomposition reconstructed from 31 fungal genomes.</title>
        <authorList>
            <person name="Floudas D."/>
            <person name="Binder M."/>
            <person name="Riley R."/>
            <person name="Barry K."/>
            <person name="Blanchette R.A."/>
            <person name="Henrissat B."/>
            <person name="Martinez A.T."/>
            <person name="Otillar R."/>
            <person name="Spatafora J.W."/>
            <person name="Yadav J.S."/>
            <person name="Aerts A."/>
            <person name="Benoit I."/>
            <person name="Boyd A."/>
            <person name="Carlson A."/>
            <person name="Copeland A."/>
            <person name="Coutinho P.M."/>
            <person name="de Vries R.P."/>
            <person name="Ferreira P."/>
            <person name="Findley K."/>
            <person name="Foster B."/>
            <person name="Gaskell J."/>
            <person name="Glotzer D."/>
            <person name="Gorecki P."/>
            <person name="Heitman J."/>
            <person name="Hesse C."/>
            <person name="Hori C."/>
            <person name="Igarashi K."/>
            <person name="Jurgens J.A."/>
            <person name="Kallen N."/>
            <person name="Kersten P."/>
            <person name="Kohler A."/>
            <person name="Kuees U."/>
            <person name="Kumar T.K.A."/>
            <person name="Kuo A."/>
            <person name="LaButti K."/>
            <person name="Larrondo L.F."/>
            <person name="Lindquist E."/>
            <person name="Ling A."/>
            <person name="Lombard V."/>
            <person name="Lucas S."/>
            <person name="Lundell T."/>
            <person name="Martin R."/>
            <person name="McLaughlin D.J."/>
            <person name="Morgenstern I."/>
            <person name="Morin E."/>
            <person name="Murat C."/>
            <person name="Nagy L.G."/>
            <person name="Nolan M."/>
            <person name="Ohm R.A."/>
            <person name="Patyshakuliyeva A."/>
            <person name="Rokas A."/>
            <person name="Ruiz-Duenas F.J."/>
            <person name="Sabat G."/>
            <person name="Salamov A."/>
            <person name="Samejima M."/>
            <person name="Schmutz J."/>
            <person name="Slot J.C."/>
            <person name="St John F."/>
            <person name="Stenlid J."/>
            <person name="Sun H."/>
            <person name="Sun S."/>
            <person name="Syed K."/>
            <person name="Tsang A."/>
            <person name="Wiebenga A."/>
            <person name="Young D."/>
            <person name="Pisabarro A."/>
            <person name="Eastwood D.C."/>
            <person name="Martin F."/>
            <person name="Cullen D."/>
            <person name="Grigoriev I.V."/>
            <person name="Hibbett D.S."/>
        </authorList>
    </citation>
    <scope>NUCLEOTIDE SEQUENCE [LARGE SCALE GENOMIC DNA]</scope>
    <source>
        <strain evidence="1 2">MD-104</strain>
    </source>
</reference>
<evidence type="ECO:0000313" key="1">
    <source>
        <dbReference type="EMBL" id="PCH39661.1"/>
    </source>
</evidence>
<organism evidence="1 2">
    <name type="scientific">Wolfiporia cocos (strain MD-104)</name>
    <name type="common">Brown rot fungus</name>
    <dbReference type="NCBI Taxonomy" id="742152"/>
    <lineage>
        <taxon>Eukaryota</taxon>
        <taxon>Fungi</taxon>
        <taxon>Dikarya</taxon>
        <taxon>Basidiomycota</taxon>
        <taxon>Agaricomycotina</taxon>
        <taxon>Agaricomycetes</taxon>
        <taxon>Polyporales</taxon>
        <taxon>Phaeolaceae</taxon>
        <taxon>Wolfiporia</taxon>
    </lineage>
</organism>
<proteinExistence type="predicted"/>
<sequence length="135" mass="15476">MDDFIQKIQKFYAQYLPPQWSAVYSDQRTPGETVELNDDTYNKFRELLKAKGIYNIIIKTVQEEDHMLNATLSGVQDSKLGREDEWLDILVHRLEEPLKRKVANVIQPKESTAAFDEAIQESTAAFGKAIQGSTR</sequence>
<dbReference type="Proteomes" id="UP000218811">
    <property type="component" value="Unassembled WGS sequence"/>
</dbReference>
<gene>
    <name evidence="1" type="ORF">WOLCODRAFT_141350</name>
</gene>
<accession>A0A2H3JCP7</accession>
<protein>
    <submittedName>
        <fullName evidence="1">Uncharacterized protein</fullName>
    </submittedName>
</protein>
<dbReference type="EMBL" id="KB468031">
    <property type="protein sequence ID" value="PCH39661.1"/>
    <property type="molecule type" value="Genomic_DNA"/>
</dbReference>
<keyword evidence="2" id="KW-1185">Reference proteome</keyword>
<evidence type="ECO:0000313" key="2">
    <source>
        <dbReference type="Proteomes" id="UP000218811"/>
    </source>
</evidence>